<evidence type="ECO:0000313" key="3">
    <source>
        <dbReference type="Proteomes" id="UP001608902"/>
    </source>
</evidence>
<dbReference type="Proteomes" id="UP001608902">
    <property type="component" value="Unassembled WGS sequence"/>
</dbReference>
<dbReference type="SUPFAM" id="SSF50978">
    <property type="entry name" value="WD40 repeat-like"/>
    <property type="match status" value="1"/>
</dbReference>
<feature type="repeat" description="WD" evidence="1">
    <location>
        <begin position="73"/>
        <end position="103"/>
    </location>
</feature>
<dbReference type="Gene3D" id="2.130.10.10">
    <property type="entry name" value="YVTN repeat-like/Quinoprotein amine dehydrogenase"/>
    <property type="match status" value="2"/>
</dbReference>
<reference evidence="2 3" key="1">
    <citation type="submission" date="2024-08" db="EMBL/GenBank/DDBJ databases">
        <title>Gnathostoma spinigerum genome.</title>
        <authorList>
            <person name="Gonzalez-Bertolin B."/>
            <person name="Monzon S."/>
            <person name="Zaballos A."/>
            <person name="Jimenez P."/>
            <person name="Dekumyoy P."/>
            <person name="Varona S."/>
            <person name="Cuesta I."/>
            <person name="Sumanam S."/>
            <person name="Adisakwattana P."/>
            <person name="Gasser R.B."/>
            <person name="Hernandez-Gonzalez A."/>
            <person name="Young N.D."/>
            <person name="Perteguer M.J."/>
        </authorList>
    </citation>
    <scope>NUCLEOTIDE SEQUENCE [LARGE SCALE GENOMIC DNA]</scope>
    <source>
        <strain evidence="2">AL3</strain>
        <tissue evidence="2">Liver</tissue>
    </source>
</reference>
<evidence type="ECO:0008006" key="4">
    <source>
        <dbReference type="Google" id="ProtNLM"/>
    </source>
</evidence>
<evidence type="ECO:0000256" key="1">
    <source>
        <dbReference type="PROSITE-ProRule" id="PRU00221"/>
    </source>
</evidence>
<dbReference type="PANTHER" id="PTHR19863">
    <property type="entry name" value="NEMITIN (NEURONAL ENRICHED MAP INTERACTING PROTEIN) HOMOLOG"/>
    <property type="match status" value="1"/>
</dbReference>
<dbReference type="InterPro" id="IPR036322">
    <property type="entry name" value="WD40_repeat_dom_sf"/>
</dbReference>
<name>A0ABD6EE06_9BILA</name>
<keyword evidence="1" id="KW-0853">WD repeat</keyword>
<dbReference type="SMART" id="SM00320">
    <property type="entry name" value="WD40"/>
    <property type="match status" value="5"/>
</dbReference>
<sequence length="348" mass="38432">MSENSEFNSYQSLFSVSTKHKAVWTRKELTFGKVTRCLEICPSGRYIATGGDDGQLGIVRCSKDGPFEISHQIARHNEKVTDIAFNPTSDLVASCSNDKTLVISAFSDNDGSLDSRQMRISSNEPIRCVAFMEDIANHSNILLSGSGKEICITDCSSSTTFRRKLAHNGVVTAICTWGGCLYATTSSDKTVRLWDVRVADAVTIFDPLPKPSPLSSTSFHIDSCGRILLRGDGNGYIHAFDCRSSKKLSSRHVFNIPVQCIRISHKSRFAIAASGDSLCVCDYRDPCSVSRSVPISALSAKPFRIRWQTNDETFMTIDSTKQLIEWNLRIEMNKTSEDAVPSEQSSKV</sequence>
<proteinExistence type="predicted"/>
<comment type="caution">
    <text evidence="2">The sequence shown here is derived from an EMBL/GenBank/DDBJ whole genome shotgun (WGS) entry which is preliminary data.</text>
</comment>
<dbReference type="InterPro" id="IPR001680">
    <property type="entry name" value="WD40_rpt"/>
</dbReference>
<dbReference type="InterPro" id="IPR015943">
    <property type="entry name" value="WD40/YVTN_repeat-like_dom_sf"/>
</dbReference>
<dbReference type="EMBL" id="JBGFUD010003008">
    <property type="protein sequence ID" value="MFH4978233.1"/>
    <property type="molecule type" value="Genomic_DNA"/>
</dbReference>
<dbReference type="PANTHER" id="PTHR19863:SF11">
    <property type="entry name" value="WD REPEAT-CONTAINING PROTEIN 47-LIKE PROTEIN"/>
    <property type="match status" value="1"/>
</dbReference>
<evidence type="ECO:0000313" key="2">
    <source>
        <dbReference type="EMBL" id="MFH4978233.1"/>
    </source>
</evidence>
<accession>A0ABD6EE06</accession>
<gene>
    <name evidence="2" type="ORF">AB6A40_004942</name>
</gene>
<organism evidence="2 3">
    <name type="scientific">Gnathostoma spinigerum</name>
    <dbReference type="NCBI Taxonomy" id="75299"/>
    <lineage>
        <taxon>Eukaryota</taxon>
        <taxon>Metazoa</taxon>
        <taxon>Ecdysozoa</taxon>
        <taxon>Nematoda</taxon>
        <taxon>Chromadorea</taxon>
        <taxon>Rhabditida</taxon>
        <taxon>Spirurina</taxon>
        <taxon>Gnathostomatomorpha</taxon>
        <taxon>Gnathostomatoidea</taxon>
        <taxon>Gnathostomatidae</taxon>
        <taxon>Gnathostoma</taxon>
    </lineage>
</organism>
<protein>
    <recommendedName>
        <fullName evidence="4">WD_REPEATS_REGION domain-containing protein</fullName>
    </recommendedName>
</protein>
<dbReference type="AlphaFoldDB" id="A0ABD6EE06"/>
<feature type="repeat" description="WD" evidence="1">
    <location>
        <begin position="181"/>
        <end position="204"/>
    </location>
</feature>
<dbReference type="Pfam" id="PF00400">
    <property type="entry name" value="WD40"/>
    <property type="match status" value="3"/>
</dbReference>
<keyword evidence="3" id="KW-1185">Reference proteome</keyword>
<dbReference type="PROSITE" id="PS50082">
    <property type="entry name" value="WD_REPEATS_2"/>
    <property type="match status" value="2"/>
</dbReference>
<dbReference type="InterPro" id="IPR040067">
    <property type="entry name" value="WDR47"/>
</dbReference>